<protein>
    <recommendedName>
        <fullName evidence="4">Rho termination factor N-terminal domain-containing protein</fullName>
    </recommendedName>
</protein>
<feature type="compositionally biased region" description="Polar residues" evidence="1">
    <location>
        <begin position="248"/>
        <end position="258"/>
    </location>
</feature>
<dbReference type="OrthoDB" id="2368680at2759"/>
<feature type="compositionally biased region" description="Polar residues" evidence="1">
    <location>
        <begin position="64"/>
        <end position="78"/>
    </location>
</feature>
<feature type="compositionally biased region" description="Low complexity" evidence="1">
    <location>
        <begin position="44"/>
        <end position="57"/>
    </location>
</feature>
<feature type="compositionally biased region" description="Polar residues" evidence="1">
    <location>
        <begin position="205"/>
        <end position="225"/>
    </location>
</feature>
<accession>A0A4Y9ZM63</accession>
<reference evidence="2 3" key="1">
    <citation type="submission" date="2019-02" db="EMBL/GenBank/DDBJ databases">
        <title>Genome sequencing of the rare red list fungi Hericium alpestre (H. flagellum).</title>
        <authorList>
            <person name="Buettner E."/>
            <person name="Kellner H."/>
        </authorList>
    </citation>
    <scope>NUCLEOTIDE SEQUENCE [LARGE SCALE GENOMIC DNA]</scope>
    <source>
        <strain evidence="2 3">DSM 108284</strain>
    </source>
</reference>
<dbReference type="Proteomes" id="UP000298061">
    <property type="component" value="Unassembled WGS sequence"/>
</dbReference>
<feature type="compositionally biased region" description="Low complexity" evidence="1">
    <location>
        <begin position="166"/>
        <end position="180"/>
    </location>
</feature>
<feature type="region of interest" description="Disordered" evidence="1">
    <location>
        <begin position="44"/>
        <end position="225"/>
    </location>
</feature>
<sequence length="732" mass="78928">MSTTAGLAQAQDLSKLTVPQLKALCKDRKLTGYSKLGKAALLVKLGGNGGNAPAPAAASPPQPVQTADSVSLATTTSDTHVDPNSSLSSPADDASLQPCRSAAITPLSPNPISGRPTGDEDSPRASATNAETNASPDVSSGPVSTQEHVTTPETMPALTIVAQVLSTSQKQPSSQASSAVPKKRPPPPSNSKPSAERAQKKAKTAASNPPKSAPRIQSTSEASQKSVVPAVFKVPAVPQRKAPASAPLSLQPNQSPQGSLPGLGQASKQSQSLTAPGQRFKPLMIKKANNIVGPCAPAAPAIVKEQTSAPAVPCYLEFSSRPFSVPLQPLSMPPSLSQRKHVQRWAVILSGNAPADRKACALASKTFRYAVYLSAGERLSQDFSGRRSALMRMQYSSVQVNMWPYLRYREQETEQWKHFFEATFLGQFYRGFAPIASRLWSSPDHERQLTIAVRFVLTRLWFTICIGTSKPGWLCDTVVDAQEIIPGEIWTITVRPDSRKSNTESFYVLEETCEVIGRPEVADSEGVRLFSNDLPVRADWSQYIDKRIVPDGPRVTPLASLLAHLKWASQGEYERGISRHWLGRMAGKADEGKALRIVAERYVLACVVGNSVSGTWMSASQMAQDFAGLSERTAGGKTRQPQLSMFLPAHHHVESIHFSTADGRPLHSAVAVVQTLGREYFILKDNGMQIGCEEDGVSDVWRGILGCDYSGREVGMGTLRLAQLVDRIRKSP</sequence>
<dbReference type="STRING" id="135208.A0A4Y9ZM63"/>
<comment type="caution">
    <text evidence="2">The sequence shown here is derived from an EMBL/GenBank/DDBJ whole genome shotgun (WGS) entry which is preliminary data.</text>
</comment>
<evidence type="ECO:0008006" key="4">
    <source>
        <dbReference type="Google" id="ProtNLM"/>
    </source>
</evidence>
<proteinExistence type="predicted"/>
<keyword evidence="3" id="KW-1185">Reference proteome</keyword>
<gene>
    <name evidence="2" type="ORF">EWM64_g8140</name>
</gene>
<feature type="compositionally biased region" description="Low complexity" evidence="1">
    <location>
        <begin position="83"/>
        <end position="96"/>
    </location>
</feature>
<evidence type="ECO:0000256" key="1">
    <source>
        <dbReference type="SAM" id="MobiDB-lite"/>
    </source>
</evidence>
<dbReference type="EMBL" id="SFCI01001400">
    <property type="protein sequence ID" value="TFY75872.1"/>
    <property type="molecule type" value="Genomic_DNA"/>
</dbReference>
<name>A0A4Y9ZM63_9AGAM</name>
<feature type="compositionally biased region" description="Polar residues" evidence="1">
    <location>
        <begin position="266"/>
        <end position="275"/>
    </location>
</feature>
<evidence type="ECO:0000313" key="3">
    <source>
        <dbReference type="Proteomes" id="UP000298061"/>
    </source>
</evidence>
<evidence type="ECO:0000313" key="2">
    <source>
        <dbReference type="EMBL" id="TFY75872.1"/>
    </source>
</evidence>
<feature type="region of interest" description="Disordered" evidence="1">
    <location>
        <begin position="243"/>
        <end position="275"/>
    </location>
</feature>
<organism evidence="2 3">
    <name type="scientific">Hericium alpestre</name>
    <dbReference type="NCBI Taxonomy" id="135208"/>
    <lineage>
        <taxon>Eukaryota</taxon>
        <taxon>Fungi</taxon>
        <taxon>Dikarya</taxon>
        <taxon>Basidiomycota</taxon>
        <taxon>Agaricomycotina</taxon>
        <taxon>Agaricomycetes</taxon>
        <taxon>Russulales</taxon>
        <taxon>Hericiaceae</taxon>
        <taxon>Hericium</taxon>
    </lineage>
</organism>
<dbReference type="AlphaFoldDB" id="A0A4Y9ZM63"/>
<feature type="compositionally biased region" description="Polar residues" evidence="1">
    <location>
        <begin position="125"/>
        <end position="153"/>
    </location>
</feature>